<proteinExistence type="predicted"/>
<reference evidence="1" key="1">
    <citation type="submission" date="2018-05" db="EMBL/GenBank/DDBJ databases">
        <authorList>
            <person name="Lanie J.A."/>
            <person name="Ng W.-L."/>
            <person name="Kazmierczak K.M."/>
            <person name="Andrzejewski T.M."/>
            <person name="Davidsen T.M."/>
            <person name="Wayne K.J."/>
            <person name="Tettelin H."/>
            <person name="Glass J.I."/>
            <person name="Rusch D."/>
            <person name="Podicherti R."/>
            <person name="Tsui H.-C.T."/>
            <person name="Winkler M.E."/>
        </authorList>
    </citation>
    <scope>NUCLEOTIDE SEQUENCE</scope>
</reference>
<gene>
    <name evidence="1" type="ORF">METZ01_LOCUS416624</name>
</gene>
<sequence length="176" mass="20062">KGRYIILDPERKIQKKRSGRKPIPVEERKLTRKQELFVKSYVSKDGQITGKDAAIEAGYPERSAACRASELLSVKKSPHVVMAIQRYRDELDKKYGVTFKRHIRDMQNIRDEALENGAYSAAVQAEKARGMAHGDIYVSKSEIRHGSIDQMNKEEVLKELKKIREGYSQGEDINAA</sequence>
<organism evidence="1">
    <name type="scientific">marine metagenome</name>
    <dbReference type="NCBI Taxonomy" id="408172"/>
    <lineage>
        <taxon>unclassified sequences</taxon>
        <taxon>metagenomes</taxon>
        <taxon>ecological metagenomes</taxon>
    </lineage>
</organism>
<dbReference type="AlphaFoldDB" id="A0A382WYY7"/>
<dbReference type="InterPro" id="IPR038713">
    <property type="entry name" value="Terminase_Gp1_N_sf"/>
</dbReference>
<accession>A0A382WYY7</accession>
<feature type="non-terminal residue" evidence="1">
    <location>
        <position position="1"/>
    </location>
</feature>
<dbReference type="Pfam" id="PF03592">
    <property type="entry name" value="Terminase_2"/>
    <property type="match status" value="1"/>
</dbReference>
<evidence type="ECO:0000313" key="1">
    <source>
        <dbReference type="EMBL" id="SVD63770.1"/>
    </source>
</evidence>
<dbReference type="Gene3D" id="1.10.10.1400">
    <property type="entry name" value="Terminase, small subunit, N-terminal DNA-binding domain, HTH motif"/>
    <property type="match status" value="1"/>
</dbReference>
<evidence type="ECO:0008006" key="2">
    <source>
        <dbReference type="Google" id="ProtNLM"/>
    </source>
</evidence>
<dbReference type="GO" id="GO:0051276">
    <property type="term" value="P:chromosome organization"/>
    <property type="evidence" value="ECO:0007669"/>
    <property type="project" value="InterPro"/>
</dbReference>
<dbReference type="EMBL" id="UINC01163454">
    <property type="protein sequence ID" value="SVD63770.1"/>
    <property type="molecule type" value="Genomic_DNA"/>
</dbReference>
<protein>
    <recommendedName>
        <fullName evidence="2">Terminase small subunit</fullName>
    </recommendedName>
</protein>
<name>A0A382WYY7_9ZZZZ</name>
<dbReference type="InterPro" id="IPR005335">
    <property type="entry name" value="Terminase_ssu"/>
</dbReference>